<accession>A0A839HU12</accession>
<dbReference type="InterPro" id="IPR001932">
    <property type="entry name" value="PPM-type_phosphatase-like_dom"/>
</dbReference>
<dbReference type="RefSeq" id="WP_182665840.1">
    <property type="nucleotide sequence ID" value="NZ_JACIVI010000007.1"/>
</dbReference>
<dbReference type="Gene3D" id="3.60.40.10">
    <property type="entry name" value="PPM-type phosphatase domain"/>
    <property type="match status" value="1"/>
</dbReference>
<evidence type="ECO:0000313" key="2">
    <source>
        <dbReference type="EMBL" id="MBB1163170.1"/>
    </source>
</evidence>
<dbReference type="PROSITE" id="PS51746">
    <property type="entry name" value="PPM_2"/>
    <property type="match status" value="1"/>
</dbReference>
<reference evidence="2 3" key="1">
    <citation type="submission" date="2020-08" db="EMBL/GenBank/DDBJ databases">
        <title>Aquariorum lacteus gen. nov., sp. nov., a new member of the family Comamonadaceae, isolated from freshwater aquarium.</title>
        <authorList>
            <person name="Chun S.-J."/>
        </authorList>
    </citation>
    <scope>NUCLEOTIDE SEQUENCE [LARGE SCALE GENOMIC DNA]</scope>
    <source>
        <strain evidence="2 3">SJAQ100</strain>
    </source>
</reference>
<proteinExistence type="predicted"/>
<dbReference type="SMART" id="SM00332">
    <property type="entry name" value="PP2Cc"/>
    <property type="match status" value="1"/>
</dbReference>
<dbReference type="AlphaFoldDB" id="A0A839HU12"/>
<dbReference type="SUPFAM" id="SSF81606">
    <property type="entry name" value="PP2C-like"/>
    <property type="match status" value="1"/>
</dbReference>
<dbReference type="Proteomes" id="UP000586093">
    <property type="component" value="Unassembled WGS sequence"/>
</dbReference>
<name>A0A839HU12_9BURK</name>
<dbReference type="EMBL" id="JACIVI010000007">
    <property type="protein sequence ID" value="MBB1163170.1"/>
    <property type="molecule type" value="Genomic_DNA"/>
</dbReference>
<organism evidence="2 3">
    <name type="scientific">Aquariibacter albus</name>
    <dbReference type="NCBI Taxonomy" id="2759899"/>
    <lineage>
        <taxon>Bacteria</taxon>
        <taxon>Pseudomonadati</taxon>
        <taxon>Pseudomonadota</taxon>
        <taxon>Betaproteobacteria</taxon>
        <taxon>Burkholderiales</taxon>
        <taxon>Sphaerotilaceae</taxon>
        <taxon>Aquariibacter</taxon>
    </lineage>
</organism>
<keyword evidence="3" id="KW-1185">Reference proteome</keyword>
<dbReference type="SMART" id="SM00331">
    <property type="entry name" value="PP2C_SIG"/>
    <property type="match status" value="1"/>
</dbReference>
<protein>
    <submittedName>
        <fullName evidence="2">Serine/threonine-protein phosphatase</fullName>
    </submittedName>
</protein>
<feature type="domain" description="PPM-type phosphatase" evidence="1">
    <location>
        <begin position="20"/>
        <end position="270"/>
    </location>
</feature>
<evidence type="ECO:0000313" key="3">
    <source>
        <dbReference type="Proteomes" id="UP000586093"/>
    </source>
</evidence>
<sequence>MSQPARLPAEPRPEDGPALELAILSRPGGREYNEDACGHWHSDTQLCCVVADGAGGHGGGDVASRLAVSYLIDQCADAPLQSPEDLRELLLDTNAKVIRHRADAPGQREMHTTVVALFIDRVRGLALWGHAGDSRLYLFRDGAVAHRTRDHSLVQSMVEAGLLRPEDTRNHPQRSQLHSALGTAPEDLRIGTCEAPLALQPGDVFLLCTDGLWEFVDDDVMLRELAAAPDPAAWLAALEACVLAEAEAGGKTRHDNFSGIALWVTAPAQA</sequence>
<comment type="caution">
    <text evidence="2">The sequence shown here is derived from an EMBL/GenBank/DDBJ whole genome shotgun (WGS) entry which is preliminary data.</text>
</comment>
<dbReference type="Pfam" id="PF13672">
    <property type="entry name" value="PP2C_2"/>
    <property type="match status" value="1"/>
</dbReference>
<dbReference type="InterPro" id="IPR036457">
    <property type="entry name" value="PPM-type-like_dom_sf"/>
</dbReference>
<evidence type="ECO:0000259" key="1">
    <source>
        <dbReference type="PROSITE" id="PS51746"/>
    </source>
</evidence>
<gene>
    <name evidence="2" type="ORF">H4F90_14445</name>
</gene>